<dbReference type="AlphaFoldDB" id="A0AAE2CU75"/>
<protein>
    <submittedName>
        <fullName evidence="2">Uncharacterized protein</fullName>
    </submittedName>
</protein>
<reference evidence="2" key="2">
    <citation type="journal article" date="2024" name="Plant">
        <title>Genomic evolution and insights into agronomic trait innovations of Sesamum species.</title>
        <authorList>
            <person name="Miao H."/>
            <person name="Wang L."/>
            <person name="Qu L."/>
            <person name="Liu H."/>
            <person name="Sun Y."/>
            <person name="Le M."/>
            <person name="Wang Q."/>
            <person name="Wei S."/>
            <person name="Zheng Y."/>
            <person name="Lin W."/>
            <person name="Duan Y."/>
            <person name="Cao H."/>
            <person name="Xiong S."/>
            <person name="Wang X."/>
            <person name="Wei L."/>
            <person name="Li C."/>
            <person name="Ma Q."/>
            <person name="Ju M."/>
            <person name="Zhao R."/>
            <person name="Li G."/>
            <person name="Mu C."/>
            <person name="Tian Q."/>
            <person name="Mei H."/>
            <person name="Zhang T."/>
            <person name="Gao T."/>
            <person name="Zhang H."/>
        </authorList>
    </citation>
    <scope>NUCLEOTIDE SEQUENCE</scope>
    <source>
        <strain evidence="2">3651</strain>
    </source>
</reference>
<feature type="compositionally biased region" description="Basic and acidic residues" evidence="1">
    <location>
        <begin position="142"/>
        <end position="154"/>
    </location>
</feature>
<dbReference type="Proteomes" id="UP001293254">
    <property type="component" value="Unassembled WGS sequence"/>
</dbReference>
<feature type="region of interest" description="Disordered" evidence="1">
    <location>
        <begin position="100"/>
        <end position="169"/>
    </location>
</feature>
<evidence type="ECO:0000256" key="1">
    <source>
        <dbReference type="SAM" id="MobiDB-lite"/>
    </source>
</evidence>
<sequence length="182" mass="19854">MRAYACSMRSPSTPCEKKSNNNLTLTGAKTFRDKKSMEIGSKTPSPMLWITHKAHLAPVATHWRGEKELSCEVGQGEPRYALAHLASTKPKVNANLDVHAEARLDSPRQTRGRGVSASLAEASLDQQQRSPRLTATPPLIDSPRKTRSRGDAPRTGESGCGKPRLTTLSPSGQQLITLRVIF</sequence>
<accession>A0AAE2CU75</accession>
<gene>
    <name evidence="2" type="ORF">Salat_0625600</name>
</gene>
<feature type="compositionally biased region" description="Polar residues" evidence="1">
    <location>
        <begin position="124"/>
        <end position="133"/>
    </location>
</feature>
<name>A0AAE2CU75_9LAMI</name>
<evidence type="ECO:0000313" key="3">
    <source>
        <dbReference type="Proteomes" id="UP001293254"/>
    </source>
</evidence>
<reference evidence="2" key="1">
    <citation type="submission" date="2020-06" db="EMBL/GenBank/DDBJ databases">
        <authorList>
            <person name="Li T."/>
            <person name="Hu X."/>
            <person name="Zhang T."/>
            <person name="Song X."/>
            <person name="Zhang H."/>
            <person name="Dai N."/>
            <person name="Sheng W."/>
            <person name="Hou X."/>
            <person name="Wei L."/>
        </authorList>
    </citation>
    <scope>NUCLEOTIDE SEQUENCE</scope>
    <source>
        <strain evidence="2">3651</strain>
        <tissue evidence="2">Leaf</tissue>
    </source>
</reference>
<keyword evidence="3" id="KW-1185">Reference proteome</keyword>
<comment type="caution">
    <text evidence="2">The sequence shown here is derived from an EMBL/GenBank/DDBJ whole genome shotgun (WGS) entry which is preliminary data.</text>
</comment>
<dbReference type="EMBL" id="JACGWO010000002">
    <property type="protein sequence ID" value="KAK4434628.1"/>
    <property type="molecule type" value="Genomic_DNA"/>
</dbReference>
<organism evidence="2 3">
    <name type="scientific">Sesamum alatum</name>
    <dbReference type="NCBI Taxonomy" id="300844"/>
    <lineage>
        <taxon>Eukaryota</taxon>
        <taxon>Viridiplantae</taxon>
        <taxon>Streptophyta</taxon>
        <taxon>Embryophyta</taxon>
        <taxon>Tracheophyta</taxon>
        <taxon>Spermatophyta</taxon>
        <taxon>Magnoliopsida</taxon>
        <taxon>eudicotyledons</taxon>
        <taxon>Gunneridae</taxon>
        <taxon>Pentapetalae</taxon>
        <taxon>asterids</taxon>
        <taxon>lamiids</taxon>
        <taxon>Lamiales</taxon>
        <taxon>Pedaliaceae</taxon>
        <taxon>Sesamum</taxon>
    </lineage>
</organism>
<proteinExistence type="predicted"/>
<feature type="region of interest" description="Disordered" evidence="1">
    <location>
        <begin position="1"/>
        <end position="21"/>
    </location>
</feature>
<evidence type="ECO:0000313" key="2">
    <source>
        <dbReference type="EMBL" id="KAK4434628.1"/>
    </source>
</evidence>